<feature type="non-terminal residue" evidence="8">
    <location>
        <position position="1"/>
    </location>
</feature>
<evidence type="ECO:0000313" key="9">
    <source>
        <dbReference type="Proteomes" id="UP000886998"/>
    </source>
</evidence>
<sequence>VAFEALSILAVMSNCALISMSPIVRSYAPDMSLSSWLLVAVAVEHVIIAVKMTLAYLISDVPKWVTVAIQRAQYESLQALKLERKEKTQYMLKTMNIKSTAKTD</sequence>
<evidence type="ECO:0000256" key="6">
    <source>
        <dbReference type="RuleBase" id="RU280814"/>
    </source>
</evidence>
<dbReference type="EMBL" id="BMAV01002695">
    <property type="protein sequence ID" value="GFY41804.1"/>
    <property type="molecule type" value="Genomic_DNA"/>
</dbReference>
<keyword evidence="9" id="KW-1185">Reference proteome</keyword>
<evidence type="ECO:0000256" key="5">
    <source>
        <dbReference type="ARBA" id="ARBA00023136"/>
    </source>
</evidence>
<gene>
    <name evidence="8" type="primary">ano10</name>
    <name evidence="8" type="ORF">TNIN_22341</name>
</gene>
<feature type="transmembrane region" description="Helical" evidence="6">
    <location>
        <begin position="36"/>
        <end position="58"/>
    </location>
</feature>
<comment type="similarity">
    <text evidence="2 6">Belongs to the anoctamin family.</text>
</comment>
<feature type="domain" description="Anoctamin transmembrane" evidence="7">
    <location>
        <begin position="2"/>
        <end position="71"/>
    </location>
</feature>
<dbReference type="GO" id="GO:0005886">
    <property type="term" value="C:plasma membrane"/>
    <property type="evidence" value="ECO:0007669"/>
    <property type="project" value="TreeGrafter"/>
</dbReference>
<feature type="transmembrane region" description="Helical" evidence="6">
    <location>
        <begin position="6"/>
        <end position="24"/>
    </location>
</feature>
<protein>
    <recommendedName>
        <fullName evidence="6">Anoctamin</fullName>
    </recommendedName>
</protein>
<evidence type="ECO:0000259" key="7">
    <source>
        <dbReference type="Pfam" id="PF04547"/>
    </source>
</evidence>
<dbReference type="Pfam" id="PF04547">
    <property type="entry name" value="Anoctamin"/>
    <property type="match status" value="1"/>
</dbReference>
<comment type="subcellular location">
    <subcellularLocation>
        <location evidence="1 6">Membrane</location>
        <topology evidence="1 6">Multi-pass membrane protein</topology>
    </subcellularLocation>
</comment>
<accession>A0A8X6WWP5</accession>
<dbReference type="OrthoDB" id="296386at2759"/>
<comment type="caution">
    <text evidence="8">The sequence shown here is derived from an EMBL/GenBank/DDBJ whole genome shotgun (WGS) entry which is preliminary data.</text>
</comment>
<evidence type="ECO:0000313" key="8">
    <source>
        <dbReference type="EMBL" id="GFY41804.1"/>
    </source>
</evidence>
<organism evidence="8 9">
    <name type="scientific">Trichonephila inaurata madagascariensis</name>
    <dbReference type="NCBI Taxonomy" id="2747483"/>
    <lineage>
        <taxon>Eukaryota</taxon>
        <taxon>Metazoa</taxon>
        <taxon>Ecdysozoa</taxon>
        <taxon>Arthropoda</taxon>
        <taxon>Chelicerata</taxon>
        <taxon>Arachnida</taxon>
        <taxon>Araneae</taxon>
        <taxon>Araneomorphae</taxon>
        <taxon>Entelegynae</taxon>
        <taxon>Araneoidea</taxon>
        <taxon>Nephilidae</taxon>
        <taxon>Trichonephila</taxon>
        <taxon>Trichonephila inaurata</taxon>
    </lineage>
</organism>
<name>A0A8X6WWP5_9ARAC</name>
<evidence type="ECO:0000256" key="1">
    <source>
        <dbReference type="ARBA" id="ARBA00004141"/>
    </source>
</evidence>
<dbReference type="GO" id="GO:0005254">
    <property type="term" value="F:chloride channel activity"/>
    <property type="evidence" value="ECO:0007669"/>
    <property type="project" value="TreeGrafter"/>
</dbReference>
<dbReference type="AlphaFoldDB" id="A0A8X6WWP5"/>
<evidence type="ECO:0000256" key="4">
    <source>
        <dbReference type="ARBA" id="ARBA00022989"/>
    </source>
</evidence>
<keyword evidence="4 6" id="KW-1133">Transmembrane helix</keyword>
<dbReference type="InterPro" id="IPR049452">
    <property type="entry name" value="Anoctamin_TM"/>
</dbReference>
<evidence type="ECO:0000256" key="3">
    <source>
        <dbReference type="ARBA" id="ARBA00022692"/>
    </source>
</evidence>
<keyword evidence="5 6" id="KW-0472">Membrane</keyword>
<dbReference type="PANTHER" id="PTHR12308">
    <property type="entry name" value="ANOCTAMIN"/>
    <property type="match status" value="1"/>
</dbReference>
<keyword evidence="3 6" id="KW-0812">Transmembrane</keyword>
<dbReference type="PANTHER" id="PTHR12308:SF74">
    <property type="entry name" value="ANOCTAMIN"/>
    <property type="match status" value="1"/>
</dbReference>
<evidence type="ECO:0000256" key="2">
    <source>
        <dbReference type="ARBA" id="ARBA00009671"/>
    </source>
</evidence>
<dbReference type="Proteomes" id="UP000886998">
    <property type="component" value="Unassembled WGS sequence"/>
</dbReference>
<comment type="caution">
    <text evidence="6">Lacks conserved residue(s) required for the propagation of feature annotation.</text>
</comment>
<dbReference type="InterPro" id="IPR007632">
    <property type="entry name" value="Anoctamin"/>
</dbReference>
<proteinExistence type="inferred from homology"/>
<reference evidence="8" key="1">
    <citation type="submission" date="2020-08" db="EMBL/GenBank/DDBJ databases">
        <title>Multicomponent nature underlies the extraordinary mechanical properties of spider dragline silk.</title>
        <authorList>
            <person name="Kono N."/>
            <person name="Nakamura H."/>
            <person name="Mori M."/>
            <person name="Yoshida Y."/>
            <person name="Ohtoshi R."/>
            <person name="Malay A.D."/>
            <person name="Moran D.A.P."/>
            <person name="Tomita M."/>
            <person name="Numata K."/>
            <person name="Arakawa K."/>
        </authorList>
    </citation>
    <scope>NUCLEOTIDE SEQUENCE</scope>
</reference>